<comment type="caution">
    <text evidence="2">The sequence shown here is derived from an EMBL/GenBank/DDBJ whole genome shotgun (WGS) entry which is preliminary data.</text>
</comment>
<proteinExistence type="predicted"/>
<keyword evidence="1" id="KW-1133">Transmembrane helix</keyword>
<dbReference type="RefSeq" id="WP_021290300.1">
    <property type="nucleotide sequence ID" value="NZ_BNER01000001.1"/>
</dbReference>
<evidence type="ECO:0000256" key="1">
    <source>
        <dbReference type="SAM" id="Phobius"/>
    </source>
</evidence>
<dbReference type="eggNOG" id="ENOG502ZEHY">
    <property type="taxonomic scope" value="Bacteria"/>
</dbReference>
<dbReference type="NCBIfam" id="TIGR04104">
    <property type="entry name" value="cxxc_20_cxxc"/>
    <property type="match status" value="1"/>
</dbReference>
<feature type="transmembrane region" description="Helical" evidence="1">
    <location>
        <begin position="68"/>
        <end position="88"/>
    </location>
</feature>
<keyword evidence="1" id="KW-0472">Membrane</keyword>
<evidence type="ECO:0000313" key="3">
    <source>
        <dbReference type="Proteomes" id="UP000028875"/>
    </source>
</evidence>
<dbReference type="OrthoDB" id="2418141at2"/>
<name>A0A024Q691_9BACI</name>
<keyword evidence="3" id="KW-1185">Reference proteome</keyword>
<dbReference type="STRING" id="1462526.BN990_00087"/>
<dbReference type="Proteomes" id="UP000028875">
    <property type="component" value="Unassembled WGS sequence"/>
</dbReference>
<sequence length="98" mass="11423">MPICAHCEKQWEYVDTLKRCFRIKMPCPYCGEANYHSAQSRKKEAMNSIIMLPFIFLMNMIFDFSVSGLFIMAGILLMFILAIVPFSIELSEEEEALW</sequence>
<evidence type="ECO:0000313" key="2">
    <source>
        <dbReference type="EMBL" id="CDQ37827.1"/>
    </source>
</evidence>
<keyword evidence="1" id="KW-0812">Transmembrane</keyword>
<dbReference type="EMBL" id="CCDP010000001">
    <property type="protein sequence ID" value="CDQ37827.1"/>
    <property type="molecule type" value="Genomic_DNA"/>
</dbReference>
<dbReference type="AlphaFoldDB" id="A0A024Q691"/>
<reference evidence="2 3" key="1">
    <citation type="submission" date="2014-03" db="EMBL/GenBank/DDBJ databases">
        <authorList>
            <person name="Urmite Genomes U."/>
        </authorList>
    </citation>
    <scope>NUCLEOTIDE SEQUENCE [LARGE SCALE GENOMIC DNA]</scope>
    <source>
        <strain evidence="2 3">Vm-5</strain>
    </source>
</reference>
<accession>A0A024Q691</accession>
<protein>
    <submittedName>
        <fullName evidence="2">Cxxc_20_cxxc protein</fullName>
    </submittedName>
</protein>
<gene>
    <name evidence="2" type="ORF">BN990_00087</name>
</gene>
<reference evidence="3" key="2">
    <citation type="submission" date="2014-05" db="EMBL/GenBank/DDBJ databases">
        <title>Draft genome sequence of Virgibacillus massiliensis Vm-5.</title>
        <authorList>
            <person name="Khelaifia S."/>
            <person name="Croce O."/>
            <person name="Lagier J.C."/>
            <person name="Raoult D."/>
        </authorList>
    </citation>
    <scope>NUCLEOTIDE SEQUENCE [LARGE SCALE GENOMIC DNA]</scope>
    <source>
        <strain evidence="3">Vm-5</strain>
    </source>
</reference>
<dbReference type="InterPro" id="IPR026369">
    <property type="entry name" value="CxxC_20_CxxC"/>
</dbReference>
<feature type="transmembrane region" description="Helical" evidence="1">
    <location>
        <begin position="45"/>
        <end position="62"/>
    </location>
</feature>
<organism evidence="2 3">
    <name type="scientific">Virgibacillus massiliensis</name>
    <dbReference type="NCBI Taxonomy" id="1462526"/>
    <lineage>
        <taxon>Bacteria</taxon>
        <taxon>Bacillati</taxon>
        <taxon>Bacillota</taxon>
        <taxon>Bacilli</taxon>
        <taxon>Bacillales</taxon>
        <taxon>Bacillaceae</taxon>
        <taxon>Virgibacillus</taxon>
    </lineage>
</organism>